<dbReference type="InterPro" id="IPR005107">
    <property type="entry name" value="CO_DH_flav_C"/>
</dbReference>
<dbReference type="Pfam" id="PF03450">
    <property type="entry name" value="CO_deh_flav_C"/>
    <property type="match status" value="1"/>
</dbReference>
<dbReference type="SMART" id="SM01092">
    <property type="entry name" value="CO_deh_flav_C"/>
    <property type="match status" value="1"/>
</dbReference>
<evidence type="ECO:0000256" key="3">
    <source>
        <dbReference type="ARBA" id="ARBA00023002"/>
    </source>
</evidence>
<proteinExistence type="predicted"/>
<accession>A0A7J5UUE4</accession>
<dbReference type="PANTHER" id="PTHR42659:SF2">
    <property type="entry name" value="XANTHINE DEHYDROGENASE SUBUNIT C-RELATED"/>
    <property type="match status" value="1"/>
</dbReference>
<dbReference type="InterPro" id="IPR016167">
    <property type="entry name" value="FAD-bd_PCMH_sub1"/>
</dbReference>
<dbReference type="EMBL" id="WHJE01000003">
    <property type="protein sequence ID" value="KAE8765911.1"/>
    <property type="molecule type" value="Genomic_DNA"/>
</dbReference>
<dbReference type="PROSITE" id="PS51387">
    <property type="entry name" value="FAD_PCMH"/>
    <property type="match status" value="1"/>
</dbReference>
<dbReference type="InterPro" id="IPR016169">
    <property type="entry name" value="FAD-bd_PCMH_sub2"/>
</dbReference>
<dbReference type="AlphaFoldDB" id="A0A7J5UUE4"/>
<dbReference type="InterPro" id="IPR051312">
    <property type="entry name" value="Diverse_Substr_Oxidored"/>
</dbReference>
<dbReference type="Gene3D" id="3.30.390.50">
    <property type="entry name" value="CO dehydrogenase flavoprotein, C-terminal domain"/>
    <property type="match status" value="1"/>
</dbReference>
<evidence type="ECO:0000256" key="1">
    <source>
        <dbReference type="ARBA" id="ARBA00022630"/>
    </source>
</evidence>
<dbReference type="InterPro" id="IPR036318">
    <property type="entry name" value="FAD-bd_PCMH-like_sf"/>
</dbReference>
<dbReference type="InterPro" id="IPR016166">
    <property type="entry name" value="FAD-bd_PCMH"/>
</dbReference>
<dbReference type="InterPro" id="IPR002346">
    <property type="entry name" value="Mopterin_DH_FAD-bd"/>
</dbReference>
<dbReference type="Proteomes" id="UP000451860">
    <property type="component" value="Unassembled WGS sequence"/>
</dbReference>
<gene>
    <name evidence="5" type="ORF">GB883_01425</name>
</gene>
<comment type="caution">
    <text evidence="5">The sequence shown here is derived from an EMBL/GenBank/DDBJ whole genome shotgun (WGS) entry which is preliminary data.</text>
</comment>
<keyword evidence="1" id="KW-0285">Flavoprotein</keyword>
<evidence type="ECO:0000256" key="2">
    <source>
        <dbReference type="ARBA" id="ARBA00022827"/>
    </source>
</evidence>
<protein>
    <submittedName>
        <fullName evidence="5">Xanthine dehydrogenase family protein subunit M</fullName>
    </submittedName>
</protein>
<dbReference type="SUPFAM" id="SSF55447">
    <property type="entry name" value="CO dehydrogenase flavoprotein C-terminal domain-like"/>
    <property type="match status" value="1"/>
</dbReference>
<dbReference type="Gene3D" id="3.30.43.10">
    <property type="entry name" value="Uridine Diphospho-n-acetylenolpyruvylglucosamine Reductase, domain 2"/>
    <property type="match status" value="1"/>
</dbReference>
<keyword evidence="6" id="KW-1185">Reference proteome</keyword>
<dbReference type="Gene3D" id="3.30.465.10">
    <property type="match status" value="1"/>
</dbReference>
<evidence type="ECO:0000259" key="4">
    <source>
        <dbReference type="PROSITE" id="PS51387"/>
    </source>
</evidence>
<dbReference type="PANTHER" id="PTHR42659">
    <property type="entry name" value="XANTHINE DEHYDROGENASE SUBUNIT C-RELATED"/>
    <property type="match status" value="1"/>
</dbReference>
<dbReference type="InterPro" id="IPR036683">
    <property type="entry name" value="CO_DH_flav_C_dom_sf"/>
</dbReference>
<reference evidence="5 6" key="1">
    <citation type="submission" date="2019-10" db="EMBL/GenBank/DDBJ databases">
        <title>Georgenia wutianyii sp. nov. and Georgenia yuyongxinii sp. nov. isolated from plateau pika (Ochotona curzoniae) in the Qinghai-Tibet plateau of China.</title>
        <authorList>
            <person name="Tian Z."/>
        </authorList>
    </citation>
    <scope>NUCLEOTIDE SEQUENCE [LARGE SCALE GENOMIC DNA]</scope>
    <source>
        <strain evidence="5 6">DSM 21501</strain>
    </source>
</reference>
<dbReference type="OrthoDB" id="9793944at2"/>
<keyword evidence="3" id="KW-0560">Oxidoreductase</keyword>
<dbReference type="RefSeq" id="WP_152202359.1">
    <property type="nucleotide sequence ID" value="NZ_VUKF01000013.1"/>
</dbReference>
<dbReference type="GO" id="GO:0071949">
    <property type="term" value="F:FAD binding"/>
    <property type="evidence" value="ECO:0007669"/>
    <property type="project" value="InterPro"/>
</dbReference>
<sequence length="292" mass="30905">MKPSAFAYYDPETLDEAAALKREHGSDALILAGGLSLMPLISMRITRPRVLIDINRIAELQRVGRNDGHMEIGAGVRQHAVEVDAEVREQLPLVAEMVTYIGHPEIRHRGTVGGSLSFADPATELPCASVTLDAEMVVAGPTGTRIVKASDFFVGAMANAIGPDELLVAVRIPAEPPGRHGFVEVSRRVGDRPLAAAAAQIALDDDGRVVSAAVGVANIADRPLRATAVEQALLGQVPTDELITEAAQTVAEQVSNGDDIHATRAYRKHVAAVITARSIRAAVTRGTRGDQS</sequence>
<feature type="domain" description="FAD-binding PCMH-type" evidence="4">
    <location>
        <begin position="1"/>
        <end position="177"/>
    </location>
</feature>
<evidence type="ECO:0000313" key="5">
    <source>
        <dbReference type="EMBL" id="KAE8765911.1"/>
    </source>
</evidence>
<dbReference type="SUPFAM" id="SSF56176">
    <property type="entry name" value="FAD-binding/transporter-associated domain-like"/>
    <property type="match status" value="1"/>
</dbReference>
<organism evidence="5 6">
    <name type="scientific">Georgenia thermotolerans</name>
    <dbReference type="NCBI Taxonomy" id="527326"/>
    <lineage>
        <taxon>Bacteria</taxon>
        <taxon>Bacillati</taxon>
        <taxon>Actinomycetota</taxon>
        <taxon>Actinomycetes</taxon>
        <taxon>Micrococcales</taxon>
        <taxon>Bogoriellaceae</taxon>
        <taxon>Georgenia</taxon>
    </lineage>
</organism>
<dbReference type="Pfam" id="PF00941">
    <property type="entry name" value="FAD_binding_5"/>
    <property type="match status" value="1"/>
</dbReference>
<dbReference type="GO" id="GO:0016491">
    <property type="term" value="F:oxidoreductase activity"/>
    <property type="evidence" value="ECO:0007669"/>
    <property type="project" value="UniProtKB-KW"/>
</dbReference>
<name>A0A7J5UUE4_9MICO</name>
<evidence type="ECO:0000313" key="6">
    <source>
        <dbReference type="Proteomes" id="UP000451860"/>
    </source>
</evidence>
<keyword evidence="2" id="KW-0274">FAD</keyword>